<dbReference type="EMBL" id="CAJNJA010038494">
    <property type="protein sequence ID" value="CAE7747751.1"/>
    <property type="molecule type" value="Genomic_DNA"/>
</dbReference>
<dbReference type="Proteomes" id="UP000601435">
    <property type="component" value="Unassembled WGS sequence"/>
</dbReference>
<sequence length="230" mass="24820">AQQSLCHVLQEKSAVLPRLAEEDLVQFMVKLSVEGFPQAVKVRRMQKYSGTVVRAPEWINESPDSPWKPGTAVCAEVARHFGGTGEVLLLQSNCGQMRFQPGDRVTFCLPKASEIGNLPEAKLVMLAQTDRPAGSVLACCRLHLPRPVGDGKQLAPLNLDLHAFSSKVVLSGLTVDVGEAELMRFFSKQGATKGIVAHARGCSFASITFPTCTDVATFVGRSAHAFADDK</sequence>
<organism evidence="1 2">
    <name type="scientific">Symbiodinium necroappetens</name>
    <dbReference type="NCBI Taxonomy" id="1628268"/>
    <lineage>
        <taxon>Eukaryota</taxon>
        <taxon>Sar</taxon>
        <taxon>Alveolata</taxon>
        <taxon>Dinophyceae</taxon>
        <taxon>Suessiales</taxon>
        <taxon>Symbiodiniaceae</taxon>
        <taxon>Symbiodinium</taxon>
    </lineage>
</organism>
<dbReference type="AlphaFoldDB" id="A0A812XRQ2"/>
<evidence type="ECO:0000313" key="2">
    <source>
        <dbReference type="Proteomes" id="UP000601435"/>
    </source>
</evidence>
<proteinExistence type="predicted"/>
<evidence type="ECO:0000313" key="1">
    <source>
        <dbReference type="EMBL" id="CAE7747751.1"/>
    </source>
</evidence>
<reference evidence="1" key="1">
    <citation type="submission" date="2021-02" db="EMBL/GenBank/DDBJ databases">
        <authorList>
            <person name="Dougan E. K."/>
            <person name="Rhodes N."/>
            <person name="Thang M."/>
            <person name="Chan C."/>
        </authorList>
    </citation>
    <scope>NUCLEOTIDE SEQUENCE</scope>
</reference>
<protein>
    <submittedName>
        <fullName evidence="1">Uncharacterized protein</fullName>
    </submittedName>
</protein>
<accession>A0A812XRQ2</accession>
<dbReference type="OrthoDB" id="436308at2759"/>
<keyword evidence="2" id="KW-1185">Reference proteome</keyword>
<feature type="non-terminal residue" evidence="1">
    <location>
        <position position="230"/>
    </location>
</feature>
<name>A0A812XRQ2_9DINO</name>
<comment type="caution">
    <text evidence="1">The sequence shown here is derived from an EMBL/GenBank/DDBJ whole genome shotgun (WGS) entry which is preliminary data.</text>
</comment>
<feature type="non-terminal residue" evidence="1">
    <location>
        <position position="1"/>
    </location>
</feature>
<gene>
    <name evidence="1" type="ORF">SNEC2469_LOCUS21668</name>
</gene>